<dbReference type="NCBIfam" id="TIGR02338">
    <property type="entry name" value="gimC_beta"/>
    <property type="match status" value="1"/>
</dbReference>
<dbReference type="GO" id="GO:0006457">
    <property type="term" value="P:protein folding"/>
    <property type="evidence" value="ECO:0007669"/>
    <property type="project" value="UniProtKB-UniRule"/>
</dbReference>
<comment type="caution">
    <text evidence="11">The sequence shown here is derived from an EMBL/GenBank/DDBJ whole genome shotgun (WGS) entry which is preliminary data.</text>
</comment>
<dbReference type="GO" id="GO:0051131">
    <property type="term" value="P:chaperone-mediated protein complex assembly"/>
    <property type="evidence" value="ECO:0007669"/>
    <property type="project" value="TreeGrafter"/>
</dbReference>
<comment type="subunit">
    <text evidence="3 9">Heterohexamer of two alpha and four beta subunits.</text>
</comment>
<evidence type="ECO:0000256" key="3">
    <source>
        <dbReference type="ARBA" id="ARBA00011716"/>
    </source>
</evidence>
<keyword evidence="10" id="KW-0175">Coiled coil</keyword>
<evidence type="ECO:0000256" key="6">
    <source>
        <dbReference type="ARBA" id="ARBA00023186"/>
    </source>
</evidence>
<keyword evidence="12" id="KW-1185">Reference proteome</keyword>
<dbReference type="Pfam" id="PF01920">
    <property type="entry name" value="Prefoldin_2"/>
    <property type="match status" value="1"/>
</dbReference>
<proteinExistence type="inferred from homology"/>
<evidence type="ECO:0000313" key="11">
    <source>
        <dbReference type="EMBL" id="KXB02301.1"/>
    </source>
</evidence>
<dbReference type="Proteomes" id="UP000070035">
    <property type="component" value="Unassembled WGS sequence"/>
</dbReference>
<dbReference type="GO" id="GO:0051082">
    <property type="term" value="F:unfolded protein binding"/>
    <property type="evidence" value="ECO:0007669"/>
    <property type="project" value="UniProtKB-UniRule"/>
</dbReference>
<protein>
    <recommendedName>
        <fullName evidence="4 9">Prefoldin subunit beta</fullName>
    </recommendedName>
    <alternativeName>
        <fullName evidence="8 9">GimC subunit beta</fullName>
    </alternativeName>
</protein>
<accession>A0A133V784</accession>
<name>A0A133V784_9EURY</name>
<comment type="function">
    <text evidence="7 9">Molecular chaperone capable of stabilizing a range of proteins. Seems to fulfill an ATP-independent, HSP70-like function in archaeal de novo protein folding.</text>
</comment>
<evidence type="ECO:0000256" key="7">
    <source>
        <dbReference type="ARBA" id="ARBA00025077"/>
    </source>
</evidence>
<evidence type="ECO:0000313" key="12">
    <source>
        <dbReference type="Proteomes" id="UP000070035"/>
    </source>
</evidence>
<evidence type="ECO:0000256" key="9">
    <source>
        <dbReference type="HAMAP-Rule" id="MF_00307"/>
    </source>
</evidence>
<organism evidence="11 12">
    <name type="scientific">candidate division MSBL1 archaeon SCGC-AAA261F17</name>
    <dbReference type="NCBI Taxonomy" id="1698274"/>
    <lineage>
        <taxon>Archaea</taxon>
        <taxon>Methanobacteriati</taxon>
        <taxon>Methanobacteriota</taxon>
        <taxon>candidate division MSBL1</taxon>
    </lineage>
</organism>
<dbReference type="CDD" id="cd23162">
    <property type="entry name" value="Prefoldin_beta_GimC"/>
    <property type="match status" value="1"/>
</dbReference>
<dbReference type="GO" id="GO:0005737">
    <property type="term" value="C:cytoplasm"/>
    <property type="evidence" value="ECO:0007669"/>
    <property type="project" value="UniProtKB-SubCell"/>
</dbReference>
<dbReference type="PANTHER" id="PTHR21431:SF0">
    <property type="entry name" value="PREFOLDIN SUBUNIT 6"/>
    <property type="match status" value="1"/>
</dbReference>
<dbReference type="EMBL" id="LHXY01000006">
    <property type="protein sequence ID" value="KXB02301.1"/>
    <property type="molecule type" value="Genomic_DNA"/>
</dbReference>
<evidence type="ECO:0000256" key="10">
    <source>
        <dbReference type="SAM" id="Coils"/>
    </source>
</evidence>
<dbReference type="AlphaFoldDB" id="A0A133V784"/>
<evidence type="ECO:0000256" key="8">
    <source>
        <dbReference type="ARBA" id="ARBA00033461"/>
    </source>
</evidence>
<dbReference type="InterPro" id="IPR002777">
    <property type="entry name" value="PFD_beta-like"/>
</dbReference>
<dbReference type="PANTHER" id="PTHR21431">
    <property type="entry name" value="PREFOLDIN SUBUNIT 6"/>
    <property type="match status" value="1"/>
</dbReference>
<dbReference type="Gene3D" id="1.10.287.370">
    <property type="match status" value="1"/>
</dbReference>
<comment type="similarity">
    <text evidence="2 9">Belongs to the prefoldin subunit beta family.</text>
</comment>
<evidence type="ECO:0000256" key="1">
    <source>
        <dbReference type="ARBA" id="ARBA00004496"/>
    </source>
</evidence>
<comment type="subcellular location">
    <subcellularLocation>
        <location evidence="1 9">Cytoplasm</location>
    </subcellularLocation>
</comment>
<evidence type="ECO:0000256" key="5">
    <source>
        <dbReference type="ARBA" id="ARBA00022490"/>
    </source>
</evidence>
<dbReference type="InterPro" id="IPR009053">
    <property type="entry name" value="Prefoldin"/>
</dbReference>
<gene>
    <name evidence="9" type="primary">pfdB</name>
    <name evidence="11" type="ORF">AKJ44_00770</name>
</gene>
<sequence>MEELPPQVQHQLTQFQQTQQRAQALATQRRQLEINLRETERALKELENLGEDATLYKSVGRIMAETNSSNAKEELEDRKETLDLRVKTVERQQERINKKMEEMRAKIQDALRGQETPSEAA</sequence>
<dbReference type="SUPFAM" id="SSF46579">
    <property type="entry name" value="Prefoldin"/>
    <property type="match status" value="1"/>
</dbReference>
<keyword evidence="5 9" id="KW-0963">Cytoplasm</keyword>
<evidence type="ECO:0000256" key="2">
    <source>
        <dbReference type="ARBA" id="ARBA00008045"/>
    </source>
</evidence>
<dbReference type="HAMAP" id="MF_00307">
    <property type="entry name" value="PfdB"/>
    <property type="match status" value="1"/>
</dbReference>
<evidence type="ECO:0000256" key="4">
    <source>
        <dbReference type="ARBA" id="ARBA00016304"/>
    </source>
</evidence>
<dbReference type="InterPro" id="IPR012713">
    <property type="entry name" value="PfdB"/>
</dbReference>
<keyword evidence="6 9" id="KW-0143">Chaperone</keyword>
<dbReference type="GO" id="GO:0016272">
    <property type="term" value="C:prefoldin complex"/>
    <property type="evidence" value="ECO:0007669"/>
    <property type="project" value="UniProtKB-UniRule"/>
</dbReference>
<dbReference type="GO" id="GO:0051087">
    <property type="term" value="F:protein-folding chaperone binding"/>
    <property type="evidence" value="ECO:0007669"/>
    <property type="project" value="TreeGrafter"/>
</dbReference>
<reference evidence="11 12" key="1">
    <citation type="journal article" date="2016" name="Sci. Rep.">
        <title>Metabolic traits of an uncultured archaeal lineage -MSBL1- from brine pools of the Red Sea.</title>
        <authorList>
            <person name="Mwirichia R."/>
            <person name="Alam I."/>
            <person name="Rashid M."/>
            <person name="Vinu M."/>
            <person name="Ba-Alawi W."/>
            <person name="Anthony Kamau A."/>
            <person name="Kamanda Ngugi D."/>
            <person name="Goker M."/>
            <person name="Klenk H.P."/>
            <person name="Bajic V."/>
            <person name="Stingl U."/>
        </authorList>
    </citation>
    <scope>NUCLEOTIDE SEQUENCE [LARGE SCALE GENOMIC DNA]</scope>
    <source>
        <strain evidence="11">SCGC-AAA261F17</strain>
    </source>
</reference>
<feature type="coiled-coil region" evidence="10">
    <location>
        <begin position="15"/>
        <end position="113"/>
    </location>
</feature>